<sequence length="264" mass="27679">VVTSGGDVGDKVWEPAELRAEMDRLHGTEKISEESAASAIAAEGGQRVGMGDLQVAEAGHAARAAAELPRSAGVDHGDRAWRPEELRVQMDPSAPEGAPDHVPPAAPVLVEMPAGGAVLVEQVPARQSVEFSEEESVAHGREVVADAASAEANKISKEAEKMLVDMKEEAQAEVTPVGALKEAVKHGMVRAEKGSDSISGLVQKQLEANPSQFGYKGDPGDATALQSWAKLLAGKMVKTEGFYGKNIDMHLTDKAVGHLAVNVV</sequence>
<accession>A0A0G1Y1F6</accession>
<dbReference type="AlphaFoldDB" id="A0A0G1Y1F6"/>
<organism evidence="1 2">
    <name type="scientific">Candidatus Giovannonibacteria bacterium GW2011_GWA2_53_7</name>
    <dbReference type="NCBI Taxonomy" id="1618650"/>
    <lineage>
        <taxon>Bacteria</taxon>
        <taxon>Candidatus Giovannoniibacteriota</taxon>
    </lineage>
</organism>
<dbReference type="Proteomes" id="UP000034290">
    <property type="component" value="Unassembled WGS sequence"/>
</dbReference>
<reference evidence="1 2" key="1">
    <citation type="journal article" date="2015" name="Nature">
        <title>rRNA introns, odd ribosomes, and small enigmatic genomes across a large radiation of phyla.</title>
        <authorList>
            <person name="Brown C.T."/>
            <person name="Hug L.A."/>
            <person name="Thomas B.C."/>
            <person name="Sharon I."/>
            <person name="Castelle C.J."/>
            <person name="Singh A."/>
            <person name="Wilkins M.J."/>
            <person name="Williams K.H."/>
            <person name="Banfield J.F."/>
        </authorList>
    </citation>
    <scope>NUCLEOTIDE SEQUENCE [LARGE SCALE GENOMIC DNA]</scope>
</reference>
<dbReference type="EMBL" id="LCRM01000007">
    <property type="protein sequence ID" value="KKW36990.1"/>
    <property type="molecule type" value="Genomic_DNA"/>
</dbReference>
<evidence type="ECO:0000313" key="1">
    <source>
        <dbReference type="EMBL" id="KKW36990.1"/>
    </source>
</evidence>
<protein>
    <submittedName>
        <fullName evidence="1">Uncharacterized protein</fullName>
    </submittedName>
</protein>
<evidence type="ECO:0000313" key="2">
    <source>
        <dbReference type="Proteomes" id="UP000034290"/>
    </source>
</evidence>
<comment type="caution">
    <text evidence="1">The sequence shown here is derived from an EMBL/GenBank/DDBJ whole genome shotgun (WGS) entry which is preliminary data.</text>
</comment>
<proteinExistence type="predicted"/>
<name>A0A0G1Y1F6_9BACT</name>
<gene>
    <name evidence="1" type="ORF">UY81_C0007G0011</name>
</gene>
<feature type="non-terminal residue" evidence="1">
    <location>
        <position position="1"/>
    </location>
</feature>